<dbReference type="EMBL" id="JAANBB010000257">
    <property type="protein sequence ID" value="KAF7545365.1"/>
    <property type="molecule type" value="Genomic_DNA"/>
</dbReference>
<accession>A0A9P5GZW0</accession>
<feature type="domain" description="Heterokaryon incompatibility" evidence="1">
    <location>
        <begin position="101"/>
        <end position="205"/>
    </location>
</feature>
<comment type="caution">
    <text evidence="2">The sequence shown here is derived from an EMBL/GenBank/DDBJ whole genome shotgun (WGS) entry which is preliminary data.</text>
</comment>
<dbReference type="AlphaFoldDB" id="A0A9P5GZW0"/>
<dbReference type="Proteomes" id="UP000722485">
    <property type="component" value="Unassembled WGS sequence"/>
</dbReference>
<gene>
    <name evidence="2" type="ORF">G7Z17_g9234</name>
</gene>
<sequence>MVSVDQFRDFRSLEQLIKSLELEQKQIDAARDAVPQPISEFIDYDGIIKPQSTLTYYDHQPLPSTPDDLWIRLVELQPSTSLWSPIECKLRHVRLAKKPVYDALSYAPGEPSLDPLQPVYIGDSQLNVSCRLADALVYYRSRDSVRVLWADEICIDQESDGEKNYHVRPRRDIYQASARTFIWLGRHDDLAESLQVTQEIIDAHDRMRTAGDSRIVVDLEPADFIKLDIPAPWDPCVRSWLELFAWPWFQDLSSVQDIAVAPQVFVLLGTSGKDNSIQTLSWDIFMQGLHAATELEYFALCGEDTAHVRSIDLVRMQYQNAGQTQTRMLPILLAGRHCEVSDPKDKVYELLGLIGSPQSIQVGYEFSLSAEKVYTDTAIAIMKQDGTLDLLGVPRGRGSRLANLPTWVPDWSTRPSLIESLQGLELEDSRRQNDIIPRFAASGPDNTYTVKLGPENRMLGVSGFVMTTIKQLHTINTTSSYDNDHSPYEGLSHNFSSTSLNDFRRCVSKSIQTWKAMKDTAYFSERSLKHYYPPTKGSVHDAFRQTIVAGRSSPDKDMPSALQFTDVTIFAERASTVPWGLGLLAAAGKLSGIGGQRALLSTILKSGWKPPGPGFSAFFRRLSVMEGRRMMMASDDEMLGIVPQDAEVGDRIALLKGASVPIVLRERGSGWEVIGEAYIHGVMNGERWDESKAQHMWLV</sequence>
<dbReference type="PANTHER" id="PTHR24148">
    <property type="entry name" value="ANKYRIN REPEAT DOMAIN-CONTAINING PROTEIN 39 HOMOLOG-RELATED"/>
    <property type="match status" value="1"/>
</dbReference>
<dbReference type="InterPro" id="IPR052895">
    <property type="entry name" value="HetReg/Transcr_Mod"/>
</dbReference>
<dbReference type="PANTHER" id="PTHR24148:SF64">
    <property type="entry name" value="HETEROKARYON INCOMPATIBILITY DOMAIN-CONTAINING PROTEIN"/>
    <property type="match status" value="1"/>
</dbReference>
<dbReference type="Pfam" id="PF26639">
    <property type="entry name" value="Het-6_barrel"/>
    <property type="match status" value="1"/>
</dbReference>
<evidence type="ECO:0000313" key="3">
    <source>
        <dbReference type="Proteomes" id="UP000722485"/>
    </source>
</evidence>
<organism evidence="2 3">
    <name type="scientific">Cylindrodendrum hubeiense</name>
    <dbReference type="NCBI Taxonomy" id="595255"/>
    <lineage>
        <taxon>Eukaryota</taxon>
        <taxon>Fungi</taxon>
        <taxon>Dikarya</taxon>
        <taxon>Ascomycota</taxon>
        <taxon>Pezizomycotina</taxon>
        <taxon>Sordariomycetes</taxon>
        <taxon>Hypocreomycetidae</taxon>
        <taxon>Hypocreales</taxon>
        <taxon>Nectriaceae</taxon>
        <taxon>Cylindrodendrum</taxon>
    </lineage>
</organism>
<dbReference type="OrthoDB" id="5416609at2759"/>
<reference evidence="2" key="1">
    <citation type="submission" date="2020-03" db="EMBL/GenBank/DDBJ databases">
        <title>Draft Genome Sequence of Cylindrodendrum hubeiense.</title>
        <authorList>
            <person name="Buettner E."/>
            <person name="Kellner H."/>
        </authorList>
    </citation>
    <scope>NUCLEOTIDE SEQUENCE</scope>
    <source>
        <strain evidence="2">IHI 201604</strain>
    </source>
</reference>
<dbReference type="InterPro" id="IPR010730">
    <property type="entry name" value="HET"/>
</dbReference>
<evidence type="ECO:0000259" key="1">
    <source>
        <dbReference type="Pfam" id="PF06985"/>
    </source>
</evidence>
<dbReference type="Pfam" id="PF06985">
    <property type="entry name" value="HET"/>
    <property type="match status" value="1"/>
</dbReference>
<protein>
    <recommendedName>
        <fullName evidence="1">Heterokaryon incompatibility domain-containing protein</fullName>
    </recommendedName>
</protein>
<evidence type="ECO:0000313" key="2">
    <source>
        <dbReference type="EMBL" id="KAF7545365.1"/>
    </source>
</evidence>
<name>A0A9P5GZW0_9HYPO</name>
<keyword evidence="3" id="KW-1185">Reference proteome</keyword>
<proteinExistence type="predicted"/>